<dbReference type="CDD" id="cd00272">
    <property type="entry name" value="Chemokine_CC"/>
    <property type="match status" value="1"/>
</dbReference>
<dbReference type="Pfam" id="PF00048">
    <property type="entry name" value="IL8"/>
    <property type="match status" value="1"/>
</dbReference>
<evidence type="ECO:0000256" key="2">
    <source>
        <dbReference type="ARBA" id="ARBA00022514"/>
    </source>
</evidence>
<name>A0ABM0QD58_GALVR</name>
<dbReference type="PROSITE" id="PS00472">
    <property type="entry name" value="SMALL_CYTOKINES_CC"/>
    <property type="match status" value="1"/>
</dbReference>
<evidence type="ECO:0000313" key="6">
    <source>
        <dbReference type="Proteomes" id="UP000694923"/>
    </source>
</evidence>
<proteinExistence type="inferred from homology"/>
<evidence type="ECO:0000256" key="3">
    <source>
        <dbReference type="ARBA" id="ARBA00023157"/>
    </source>
</evidence>
<comment type="subcellular location">
    <subcellularLocation>
        <location evidence="4">Secreted</location>
    </subcellularLocation>
</comment>
<dbReference type="RefSeq" id="XP_008566299.1">
    <property type="nucleotide sequence ID" value="XM_008568077.1"/>
</dbReference>
<dbReference type="PANTHER" id="PTHR12015">
    <property type="entry name" value="SMALL INDUCIBLE CYTOKINE A"/>
    <property type="match status" value="1"/>
</dbReference>
<keyword evidence="4" id="KW-0964">Secreted</keyword>
<gene>
    <name evidence="7" type="primary">LOC103586757</name>
</gene>
<dbReference type="Proteomes" id="UP000694923">
    <property type="component" value="Unplaced"/>
</dbReference>
<dbReference type="PANTHER" id="PTHR12015:SF77">
    <property type="entry name" value="C-C MOTIF CHEMOKINE 15"/>
    <property type="match status" value="1"/>
</dbReference>
<dbReference type="InterPro" id="IPR001811">
    <property type="entry name" value="Chemokine_IL8-like_dom"/>
</dbReference>
<comment type="similarity">
    <text evidence="1 4">Belongs to the intercrine beta (chemokine CC) family.</text>
</comment>
<keyword evidence="3" id="KW-1015">Disulfide bond</keyword>
<sequence length="160" mass="17556">MNISLKDRAGVLERQGAVSPGVLRPALLPTRKMKVSAAALSFLILAAALGSQAHVTHDTETRKSTVSQHQFEHSIHHHVFSAGFYHPPDCCFSYTQRSIRCLFMTSYFETSSGCSQPGVIFLTKKGQRVCANPSNEQVQDCMRKLKSSPVSMGPGTIKFT</sequence>
<feature type="domain" description="Chemokine interleukin-8-like" evidence="5">
    <location>
        <begin position="87"/>
        <end position="145"/>
    </location>
</feature>
<dbReference type="SUPFAM" id="SSF54117">
    <property type="entry name" value="Interleukin 8-like chemokines"/>
    <property type="match status" value="1"/>
</dbReference>
<evidence type="ECO:0000259" key="5">
    <source>
        <dbReference type="SMART" id="SM00199"/>
    </source>
</evidence>
<keyword evidence="4" id="KW-0145">Chemotaxis</keyword>
<dbReference type="InterPro" id="IPR036048">
    <property type="entry name" value="Interleukin_8-like_sf"/>
</dbReference>
<dbReference type="Gene3D" id="2.40.50.40">
    <property type="match status" value="1"/>
</dbReference>
<evidence type="ECO:0000256" key="4">
    <source>
        <dbReference type="RuleBase" id="RU361150"/>
    </source>
</evidence>
<accession>A0ABM0QD58</accession>
<protein>
    <recommendedName>
        <fullName evidence="4">C-C motif chemokine</fullName>
    </recommendedName>
</protein>
<dbReference type="GeneID" id="103586757"/>
<organism evidence="6 7">
    <name type="scientific">Galeopterus variegatus</name>
    <name type="common">Malayan flying lemur</name>
    <name type="synonym">Cynocephalus variegatus</name>
    <dbReference type="NCBI Taxonomy" id="482537"/>
    <lineage>
        <taxon>Eukaryota</taxon>
        <taxon>Metazoa</taxon>
        <taxon>Chordata</taxon>
        <taxon>Craniata</taxon>
        <taxon>Vertebrata</taxon>
        <taxon>Euteleostomi</taxon>
        <taxon>Mammalia</taxon>
        <taxon>Eutheria</taxon>
        <taxon>Euarchontoglires</taxon>
        <taxon>Dermoptera</taxon>
        <taxon>Cynocephalidae</taxon>
        <taxon>Galeopterus</taxon>
    </lineage>
</organism>
<dbReference type="InterPro" id="IPR000827">
    <property type="entry name" value="Chemokine_CC_CS"/>
</dbReference>
<reference evidence="7" key="1">
    <citation type="submission" date="2025-08" db="UniProtKB">
        <authorList>
            <consortium name="RefSeq"/>
        </authorList>
    </citation>
    <scope>IDENTIFICATION</scope>
</reference>
<dbReference type="InterPro" id="IPR039809">
    <property type="entry name" value="Chemokine_b/g/d"/>
</dbReference>
<dbReference type="SMART" id="SM00199">
    <property type="entry name" value="SCY"/>
    <property type="match status" value="1"/>
</dbReference>
<keyword evidence="2 4" id="KW-0202">Cytokine</keyword>
<evidence type="ECO:0000256" key="1">
    <source>
        <dbReference type="ARBA" id="ARBA00010868"/>
    </source>
</evidence>
<keyword evidence="6" id="KW-1185">Reference proteome</keyword>
<evidence type="ECO:0000313" key="7">
    <source>
        <dbReference type="RefSeq" id="XP_008566299.1"/>
    </source>
</evidence>